<evidence type="ECO:0000259" key="1">
    <source>
        <dbReference type="SMART" id="SM00834"/>
    </source>
</evidence>
<organism evidence="2 3">
    <name type="scientific">Candidatus Zymogenus saltonus</name>
    <dbReference type="NCBI Taxonomy" id="2844893"/>
    <lineage>
        <taxon>Bacteria</taxon>
        <taxon>Deltaproteobacteria</taxon>
        <taxon>Candidatus Zymogenia</taxon>
        <taxon>Candidatus Zymogeniales</taxon>
        <taxon>Candidatus Zymogenaceae</taxon>
        <taxon>Candidatus Zymogenus</taxon>
    </lineage>
</organism>
<dbReference type="EMBL" id="JAFGIX010000047">
    <property type="protein sequence ID" value="MBN1573388.1"/>
    <property type="molecule type" value="Genomic_DNA"/>
</dbReference>
<dbReference type="Pfam" id="PF09723">
    <property type="entry name" value="Zn_ribbon_8"/>
    <property type="match status" value="1"/>
</dbReference>
<dbReference type="AlphaFoldDB" id="A0A9D8KFU3"/>
<proteinExistence type="predicted"/>
<dbReference type="SMART" id="SM00834">
    <property type="entry name" value="CxxC_CXXC_SSSS"/>
    <property type="match status" value="1"/>
</dbReference>
<dbReference type="Proteomes" id="UP000809273">
    <property type="component" value="Unassembled WGS sequence"/>
</dbReference>
<sequence>MPIHEYRCINCGEINEFMTKMGSKDDPMVCKSCGGEGFQKLMSTSNFAMNTTGKKNDSPARCCGADALRGDCTPGMCCGADKE</sequence>
<evidence type="ECO:0000313" key="2">
    <source>
        <dbReference type="EMBL" id="MBN1573388.1"/>
    </source>
</evidence>
<gene>
    <name evidence="2" type="ORF">JW984_09365</name>
</gene>
<reference evidence="2" key="1">
    <citation type="journal article" date="2021" name="Environ. Microbiol.">
        <title>Genomic characterization of three novel Desulfobacterota classes expand the metabolic and phylogenetic diversity of the phylum.</title>
        <authorList>
            <person name="Murphy C.L."/>
            <person name="Biggerstaff J."/>
            <person name="Eichhorn A."/>
            <person name="Ewing E."/>
            <person name="Shahan R."/>
            <person name="Soriano D."/>
            <person name="Stewart S."/>
            <person name="VanMol K."/>
            <person name="Walker R."/>
            <person name="Walters P."/>
            <person name="Elshahed M.S."/>
            <person name="Youssef N.H."/>
        </authorList>
    </citation>
    <scope>NUCLEOTIDE SEQUENCE</scope>
    <source>
        <strain evidence="2">Zod_Metabat.24</strain>
    </source>
</reference>
<feature type="domain" description="Putative regulatory protein FmdB zinc ribbon" evidence="1">
    <location>
        <begin position="1"/>
        <end position="43"/>
    </location>
</feature>
<reference evidence="2" key="2">
    <citation type="submission" date="2021-01" db="EMBL/GenBank/DDBJ databases">
        <authorList>
            <person name="Hahn C.R."/>
            <person name="Youssef N.H."/>
            <person name="Elshahed M."/>
        </authorList>
    </citation>
    <scope>NUCLEOTIDE SEQUENCE</scope>
    <source>
        <strain evidence="2">Zod_Metabat.24</strain>
    </source>
</reference>
<protein>
    <submittedName>
        <fullName evidence="2">Zinc ribbon domain-containing protein</fullName>
    </submittedName>
</protein>
<dbReference type="Gene3D" id="2.20.28.10">
    <property type="match status" value="1"/>
</dbReference>
<dbReference type="NCBIfam" id="TIGR02605">
    <property type="entry name" value="CxxC_CxxC_SSSS"/>
    <property type="match status" value="1"/>
</dbReference>
<comment type="caution">
    <text evidence="2">The sequence shown here is derived from an EMBL/GenBank/DDBJ whole genome shotgun (WGS) entry which is preliminary data.</text>
</comment>
<accession>A0A9D8KFU3</accession>
<name>A0A9D8KFU3_9DELT</name>
<dbReference type="InterPro" id="IPR013429">
    <property type="entry name" value="Regulatory_FmdB_Zinc_ribbon"/>
</dbReference>
<evidence type="ECO:0000313" key="3">
    <source>
        <dbReference type="Proteomes" id="UP000809273"/>
    </source>
</evidence>